<accession>G3MAY5</accession>
<dbReference type="GeneID" id="18563815"/>
<protein>
    <submittedName>
        <fullName evidence="1">Gp605</fullName>
    </submittedName>
</protein>
<evidence type="ECO:0000313" key="1">
    <source>
        <dbReference type="EMBL" id="AEO93850.1"/>
    </source>
</evidence>
<evidence type="ECO:0000313" key="2">
    <source>
        <dbReference type="Proteomes" id="UP000009273"/>
    </source>
</evidence>
<keyword evidence="2" id="KW-1185">Reference proteome</keyword>
<proteinExistence type="predicted"/>
<dbReference type="KEGG" id="vg:18563815"/>
<dbReference type="Proteomes" id="UP000009273">
    <property type="component" value="Segment"/>
</dbReference>
<organism evidence="1 2">
    <name type="scientific">Bacillus phage G</name>
    <dbReference type="NCBI Taxonomy" id="2884420"/>
    <lineage>
        <taxon>Viruses</taxon>
        <taxon>Duplodnaviria</taxon>
        <taxon>Heunggongvirae</taxon>
        <taxon>Uroviricota</taxon>
        <taxon>Caudoviricetes</taxon>
        <taxon>Donellivirus</taxon>
        <taxon>Donellivirus gee</taxon>
    </lineage>
</organism>
<sequence length="59" mass="6952">MLEKIKRLFFKPMIKGNIKTNGERVYHVPGGQLYDATRAEKMFYTEEEAIKAGFRKSKR</sequence>
<dbReference type="EMBL" id="JN638751">
    <property type="protein sequence ID" value="AEO93850.1"/>
    <property type="molecule type" value="Genomic_DNA"/>
</dbReference>
<name>G3MAY5_9CAUD</name>
<reference evidence="1 2" key="1">
    <citation type="submission" date="2011-09" db="EMBL/GenBank/DDBJ databases">
        <authorList>
            <person name="Pope W.H."/>
            <person name="Pedulla M.L."/>
            <person name="Ford M.E."/>
            <person name="Peebles C.L."/>
            <person name="Hatfull G.H."/>
            <person name="Hendrix R.W."/>
        </authorList>
    </citation>
    <scope>NUCLEOTIDE SEQUENCE [LARGE SCALE GENOMIC DNA]</scope>
    <source>
        <strain evidence="1">G</strain>
    </source>
</reference>
<dbReference type="RefSeq" id="YP_009015897.1">
    <property type="nucleotide sequence ID" value="NC_023719.1"/>
</dbReference>
<gene>
    <name evidence="1" type="primary">605</name>
    <name evidence="1" type="ORF">G_605</name>
</gene>